<dbReference type="SUPFAM" id="SSF52833">
    <property type="entry name" value="Thioredoxin-like"/>
    <property type="match status" value="1"/>
</dbReference>
<evidence type="ECO:0008006" key="4">
    <source>
        <dbReference type="Google" id="ProtNLM"/>
    </source>
</evidence>
<sequence>MRKIWPRLPFSSRLTMGFLLAIFAPQASAAPDPGGAVSAPGTTGMELIAFEAPGCAYCPIFRRDVAPSYGASRAGKAAPLRFMDLNDGAADRFKLSSPITVVPTLVLVRDGVEIGRIAGYVGPANVYHILNTMLPPE</sequence>
<dbReference type="EMBL" id="CP006912">
    <property type="protein sequence ID" value="AHB49747.1"/>
    <property type="molecule type" value="Genomic_DNA"/>
</dbReference>
<dbReference type="AlphaFoldDB" id="V5SGX3"/>
<evidence type="ECO:0000313" key="2">
    <source>
        <dbReference type="EMBL" id="AHB49747.1"/>
    </source>
</evidence>
<accession>V5SGX3</accession>
<protein>
    <recommendedName>
        <fullName evidence="4">Thioredoxin</fullName>
    </recommendedName>
</protein>
<dbReference type="Gene3D" id="3.40.30.10">
    <property type="entry name" value="Glutaredoxin"/>
    <property type="match status" value="1"/>
</dbReference>
<evidence type="ECO:0000256" key="1">
    <source>
        <dbReference type="SAM" id="SignalP"/>
    </source>
</evidence>
<proteinExistence type="predicted"/>
<dbReference type="InterPro" id="IPR036249">
    <property type="entry name" value="Thioredoxin-like_sf"/>
</dbReference>
<dbReference type="PATRIC" id="fig|1029756.8.peg.3594"/>
<dbReference type="Proteomes" id="UP000018542">
    <property type="component" value="Chromosome"/>
</dbReference>
<organism evidence="2 3">
    <name type="scientific">Hyphomicrobium nitrativorans NL23</name>
    <dbReference type="NCBI Taxonomy" id="1029756"/>
    <lineage>
        <taxon>Bacteria</taxon>
        <taxon>Pseudomonadati</taxon>
        <taxon>Pseudomonadota</taxon>
        <taxon>Alphaproteobacteria</taxon>
        <taxon>Hyphomicrobiales</taxon>
        <taxon>Hyphomicrobiaceae</taxon>
        <taxon>Hyphomicrobium</taxon>
    </lineage>
</organism>
<dbReference type="HOGENOM" id="CLU_137861_1_0_5"/>
<feature type="chain" id="PRO_5004740716" description="Thioredoxin" evidence="1">
    <location>
        <begin position="30"/>
        <end position="137"/>
    </location>
</feature>
<dbReference type="KEGG" id="hni:W911_17275"/>
<keyword evidence="3" id="KW-1185">Reference proteome</keyword>
<gene>
    <name evidence="2" type="ORF">W911_17275</name>
</gene>
<feature type="signal peptide" evidence="1">
    <location>
        <begin position="1"/>
        <end position="29"/>
    </location>
</feature>
<evidence type="ECO:0000313" key="3">
    <source>
        <dbReference type="Proteomes" id="UP000018542"/>
    </source>
</evidence>
<reference evidence="2 3" key="1">
    <citation type="journal article" date="2014" name="Genome Announc.">
        <title>Complete Genome Sequence of Hyphomicrobium nitrativorans Strain NL23, a Denitrifying Bacterium Isolated from Biofilm of a Methanol-Fed Denitrification System Treating Seawater at the Montreal Biodome.</title>
        <authorList>
            <person name="Martineau C."/>
            <person name="Villeneuve C."/>
            <person name="Mauffrey F."/>
            <person name="Villemur R."/>
        </authorList>
    </citation>
    <scope>NUCLEOTIDE SEQUENCE [LARGE SCALE GENOMIC DNA]</scope>
    <source>
        <strain evidence="2">NL23</strain>
    </source>
</reference>
<name>V5SGX3_9HYPH</name>
<keyword evidence="1" id="KW-0732">Signal</keyword>
<dbReference type="STRING" id="1029756.W911_17275"/>
<dbReference type="CDD" id="cd02947">
    <property type="entry name" value="TRX_family"/>
    <property type="match status" value="1"/>
</dbReference>